<dbReference type="FunFam" id="1.10.340.30:FF:000002">
    <property type="entry name" value="Adenine DNA glycosylase"/>
    <property type="match status" value="1"/>
</dbReference>
<dbReference type="AlphaFoldDB" id="A0A077R6C0"/>
<evidence type="ECO:0000256" key="14">
    <source>
        <dbReference type="SAM" id="MobiDB-lite"/>
    </source>
</evidence>
<dbReference type="GO" id="GO:0005634">
    <property type="term" value="C:nucleus"/>
    <property type="evidence" value="ECO:0007669"/>
    <property type="project" value="TreeGrafter"/>
</dbReference>
<comment type="catalytic activity">
    <reaction evidence="1 13">
        <text>Hydrolyzes free adenine bases from 7,8-dihydro-8-oxoguanine:adenine mismatched double-stranded DNA, leaving an apurinic site.</text>
        <dbReference type="EC" id="3.2.2.31"/>
    </reaction>
</comment>
<dbReference type="Pfam" id="PF14815">
    <property type="entry name" value="NUDIX_4"/>
    <property type="match status" value="1"/>
</dbReference>
<evidence type="ECO:0000256" key="12">
    <source>
        <dbReference type="ARBA" id="ARBA00023295"/>
    </source>
</evidence>
<dbReference type="Pfam" id="PF00633">
    <property type="entry name" value="HHH"/>
    <property type="match status" value="1"/>
</dbReference>
<keyword evidence="8" id="KW-0378">Hydrolase</keyword>
<dbReference type="GO" id="GO:0046872">
    <property type="term" value="F:metal ion binding"/>
    <property type="evidence" value="ECO:0007669"/>
    <property type="project" value="UniProtKB-UniRule"/>
</dbReference>
<proteinExistence type="inferred from homology"/>
<dbReference type="InterPro" id="IPR015797">
    <property type="entry name" value="NUDIX_hydrolase-like_dom_sf"/>
</dbReference>
<evidence type="ECO:0000256" key="3">
    <source>
        <dbReference type="ARBA" id="ARBA00012045"/>
    </source>
</evidence>
<feature type="compositionally biased region" description="Low complexity" evidence="14">
    <location>
        <begin position="10"/>
        <end position="21"/>
    </location>
</feature>
<evidence type="ECO:0000256" key="5">
    <source>
        <dbReference type="ARBA" id="ARBA00022485"/>
    </source>
</evidence>
<dbReference type="GO" id="GO:0006298">
    <property type="term" value="P:mismatch repair"/>
    <property type="evidence" value="ECO:0007669"/>
    <property type="project" value="TreeGrafter"/>
</dbReference>
<reference evidence="16" key="1">
    <citation type="journal article" date="2014" name="Genome Biol. Evol.">
        <title>Gene Loss Rather Than Gene Gain Is Associated with a Host Jump from Monocots to Dicots in the Smut Fungus Melanopsichium pennsylvanicum.</title>
        <authorList>
            <person name="Sharma R."/>
            <person name="Mishra B."/>
            <person name="Runge F."/>
            <person name="Thines M."/>
        </authorList>
    </citation>
    <scope>NUCLEOTIDE SEQUENCE</scope>
    <source>
        <strain evidence="16">4</strain>
    </source>
</reference>
<dbReference type="SMART" id="SM00525">
    <property type="entry name" value="FES"/>
    <property type="match status" value="1"/>
</dbReference>
<keyword evidence="11" id="KW-0234">DNA repair</keyword>
<dbReference type="GO" id="GO:0006285">
    <property type="term" value="P:base-excision repair, AP site formation"/>
    <property type="evidence" value="ECO:0007669"/>
    <property type="project" value="UniProtKB-ARBA"/>
</dbReference>
<dbReference type="Gene3D" id="3.90.79.10">
    <property type="entry name" value="Nucleoside Triphosphate Pyrophosphohydrolase"/>
    <property type="match status" value="1"/>
</dbReference>
<dbReference type="GO" id="GO:0032357">
    <property type="term" value="F:oxidized purine DNA binding"/>
    <property type="evidence" value="ECO:0007669"/>
    <property type="project" value="TreeGrafter"/>
</dbReference>
<dbReference type="InterPro" id="IPR003651">
    <property type="entry name" value="Endonuclease3_FeS-loop_motif"/>
</dbReference>
<keyword evidence="12 13" id="KW-0326">Glycosidase</keyword>
<evidence type="ECO:0000256" key="6">
    <source>
        <dbReference type="ARBA" id="ARBA00022723"/>
    </source>
</evidence>
<evidence type="ECO:0000256" key="2">
    <source>
        <dbReference type="ARBA" id="ARBA00008343"/>
    </source>
</evidence>
<evidence type="ECO:0000313" key="16">
    <source>
        <dbReference type="EMBL" id="CDI54681.1"/>
    </source>
</evidence>
<evidence type="ECO:0000256" key="8">
    <source>
        <dbReference type="ARBA" id="ARBA00022801"/>
    </source>
</evidence>
<dbReference type="EC" id="3.2.2.31" evidence="3 13"/>
<evidence type="ECO:0000256" key="4">
    <source>
        <dbReference type="ARBA" id="ARBA00022023"/>
    </source>
</evidence>
<dbReference type="InterPro" id="IPR011257">
    <property type="entry name" value="DNA_glycosylase"/>
</dbReference>
<keyword evidence="6" id="KW-0479">Metal-binding</keyword>
<evidence type="ECO:0000256" key="13">
    <source>
        <dbReference type="RuleBase" id="RU365096"/>
    </source>
</evidence>
<dbReference type="GO" id="GO:0051539">
    <property type="term" value="F:4 iron, 4 sulfur cluster binding"/>
    <property type="evidence" value="ECO:0007669"/>
    <property type="project" value="UniProtKB-UniRule"/>
</dbReference>
<dbReference type="InterPro" id="IPR044298">
    <property type="entry name" value="MIG/MutY"/>
</dbReference>
<dbReference type="CDD" id="cd03431">
    <property type="entry name" value="NUDIX_DNA_Glycosylase_C-MutY"/>
    <property type="match status" value="1"/>
</dbReference>
<evidence type="ECO:0000256" key="10">
    <source>
        <dbReference type="ARBA" id="ARBA00023014"/>
    </source>
</evidence>
<dbReference type="InterPro" id="IPR003265">
    <property type="entry name" value="HhH-GPD_domain"/>
</dbReference>
<dbReference type="SUPFAM" id="SSF48150">
    <property type="entry name" value="DNA-glycosylase"/>
    <property type="match status" value="1"/>
</dbReference>
<dbReference type="Pfam" id="PF10576">
    <property type="entry name" value="EndIII_4Fe-2S"/>
    <property type="match status" value="1"/>
</dbReference>
<dbReference type="InterPro" id="IPR023170">
    <property type="entry name" value="HhH_base_excis_C"/>
</dbReference>
<keyword evidence="7 13" id="KW-0227">DNA damage</keyword>
<dbReference type="GO" id="GO:0034039">
    <property type="term" value="F:8-oxo-7,8-dihydroguanine DNA N-glycosylase activity"/>
    <property type="evidence" value="ECO:0007669"/>
    <property type="project" value="TreeGrafter"/>
</dbReference>
<dbReference type="InterPro" id="IPR000445">
    <property type="entry name" value="HhH_motif"/>
</dbReference>
<comment type="function">
    <text evidence="13">Adenine glycosylase active on G-A mispairs.</text>
</comment>
<feature type="region of interest" description="Disordered" evidence="14">
    <location>
        <begin position="1"/>
        <end position="65"/>
    </location>
</feature>
<dbReference type="InterPro" id="IPR004035">
    <property type="entry name" value="Endouclease-III_FeS-bd_BS"/>
</dbReference>
<evidence type="ECO:0000256" key="11">
    <source>
        <dbReference type="ARBA" id="ARBA00023204"/>
    </source>
</evidence>
<dbReference type="SMART" id="SM00478">
    <property type="entry name" value="ENDO3c"/>
    <property type="match status" value="1"/>
</dbReference>
<feature type="compositionally biased region" description="Polar residues" evidence="14">
    <location>
        <begin position="608"/>
        <end position="617"/>
    </location>
</feature>
<comment type="cofactor">
    <cofactor evidence="13">
        <name>[4Fe-4S] cluster</name>
        <dbReference type="ChEBI" id="CHEBI:49883"/>
    </cofactor>
    <text evidence="13">Binds 1 [4Fe-4S] cluster.</text>
</comment>
<keyword evidence="10" id="KW-0411">Iron-sulfur</keyword>
<dbReference type="GO" id="GO:0035485">
    <property type="term" value="F:adenine/guanine mispair binding"/>
    <property type="evidence" value="ECO:0007669"/>
    <property type="project" value="TreeGrafter"/>
</dbReference>
<dbReference type="Gene3D" id="1.10.340.30">
    <property type="entry name" value="Hypothetical protein, domain 2"/>
    <property type="match status" value="1"/>
</dbReference>
<feature type="region of interest" description="Disordered" evidence="14">
    <location>
        <begin position="605"/>
        <end position="626"/>
    </location>
</feature>
<dbReference type="InterPro" id="IPR029119">
    <property type="entry name" value="MutY_C"/>
</dbReference>
<protein>
    <recommendedName>
        <fullName evidence="4 13">Adenine DNA glycosylase</fullName>
        <ecNumber evidence="3 13">3.2.2.31</ecNumber>
    </recommendedName>
</protein>
<dbReference type="PROSITE" id="PS00764">
    <property type="entry name" value="ENDONUCLEASE_III_1"/>
    <property type="match status" value="1"/>
</dbReference>
<sequence length="626" mass="68836">MAVSSKRRAASSSAASDLSPSPSAPPRPAKKAGRPAVSTLSSNFPRIFDHSPKTTSNMPASVLPARTHTPSYHRPLLLEQPDSIASLLTWFDGVSSKRDMPWRASFVDPSDSASLAELREVYKKRAYQVWISEIMLQQTRVETVKSYWVKWMTKWPTIEDLAFASEEDVLAAWRGLGYYSRATRIHTAAKKVVNDPTMNGLLPDTPTELETNVPGVGPYTAGAISSIVFGKPVPILDGNVARVLSRQLALYANPKAKLTTDLMWAAADVLVKKAYEVGGEKGTVPGEWNQGLMELGSTLCTPLKPKCEECPIQQSCRAYQEADADTANGMGKQGAAVADLEDLCTLCEPFPFEEAAQDVSKHVEEEEWTKQKGLKRLRQATLPFGFPAPVSKTKPKMEQAQGKLTMSIERHVCKYPMKVEKKKIRQEECLVCIVANDESRYLLEQRPSTGLLASMWQFPSLTTSTTAAGPSSEESVKLFPCTPLPKLIDSFVASLLETKAKTSKKEWVGSITHIFSHLHLTMHVYKVALPTRAEAVNGTIQNVQDGPSKLGKTVKTEQVAEKNKNFGSKLGDAALRRWADADEVEAETMGTGMRNCWVALQMREKQLDASSKSTKTAGTKRKTSKS</sequence>
<keyword evidence="5" id="KW-0004">4Fe-4S</keyword>
<dbReference type="Gene3D" id="1.10.1670.10">
    <property type="entry name" value="Helix-hairpin-Helix base-excision DNA repair enzymes (C-terminal)"/>
    <property type="match status" value="1"/>
</dbReference>
<evidence type="ECO:0000259" key="15">
    <source>
        <dbReference type="SMART" id="SM00478"/>
    </source>
</evidence>
<dbReference type="Pfam" id="PF00730">
    <property type="entry name" value="HhH-GPD"/>
    <property type="match status" value="1"/>
</dbReference>
<feature type="domain" description="HhH-GPD" evidence="15">
    <location>
        <begin position="135"/>
        <end position="298"/>
    </location>
</feature>
<dbReference type="EMBL" id="HG529625">
    <property type="protein sequence ID" value="CDI54681.1"/>
    <property type="molecule type" value="Genomic_DNA"/>
</dbReference>
<dbReference type="PANTHER" id="PTHR42944:SF1">
    <property type="entry name" value="ADENINE DNA GLYCOSYLASE"/>
    <property type="match status" value="1"/>
</dbReference>
<dbReference type="CDD" id="cd00056">
    <property type="entry name" value="ENDO3c"/>
    <property type="match status" value="1"/>
</dbReference>
<comment type="similarity">
    <text evidence="2 13">Belongs to the Nth/MutY family.</text>
</comment>
<dbReference type="GO" id="GO:0000701">
    <property type="term" value="F:purine-specific mismatch base pair DNA N-glycosylase activity"/>
    <property type="evidence" value="ECO:0007669"/>
    <property type="project" value="UniProtKB-EC"/>
</dbReference>
<evidence type="ECO:0000256" key="9">
    <source>
        <dbReference type="ARBA" id="ARBA00023004"/>
    </source>
</evidence>
<keyword evidence="9 13" id="KW-0408">Iron</keyword>
<dbReference type="PANTHER" id="PTHR42944">
    <property type="entry name" value="ADENINE DNA GLYCOSYLASE"/>
    <property type="match status" value="1"/>
</dbReference>
<name>A0A077R6C0_9BASI</name>
<evidence type="ECO:0000256" key="7">
    <source>
        <dbReference type="ARBA" id="ARBA00022763"/>
    </source>
</evidence>
<organism evidence="16">
    <name type="scientific">Melanopsichium pennsylvanicum 4</name>
    <dbReference type="NCBI Taxonomy" id="1398559"/>
    <lineage>
        <taxon>Eukaryota</taxon>
        <taxon>Fungi</taxon>
        <taxon>Dikarya</taxon>
        <taxon>Basidiomycota</taxon>
        <taxon>Ustilaginomycotina</taxon>
        <taxon>Ustilaginomycetes</taxon>
        <taxon>Ustilaginales</taxon>
        <taxon>Ustilaginaceae</taxon>
        <taxon>Melanopsichium</taxon>
    </lineage>
</organism>
<dbReference type="SUPFAM" id="SSF55811">
    <property type="entry name" value="Nudix"/>
    <property type="match status" value="1"/>
</dbReference>
<accession>A0A077R6C0</accession>
<evidence type="ECO:0000256" key="1">
    <source>
        <dbReference type="ARBA" id="ARBA00000843"/>
    </source>
</evidence>